<organism evidence="2 3">
    <name type="scientific">Citrullus colocynthis</name>
    <name type="common">colocynth</name>
    <dbReference type="NCBI Taxonomy" id="252529"/>
    <lineage>
        <taxon>Eukaryota</taxon>
        <taxon>Viridiplantae</taxon>
        <taxon>Streptophyta</taxon>
        <taxon>Embryophyta</taxon>
        <taxon>Tracheophyta</taxon>
        <taxon>Spermatophyta</taxon>
        <taxon>Magnoliopsida</taxon>
        <taxon>eudicotyledons</taxon>
        <taxon>Gunneridae</taxon>
        <taxon>Pentapetalae</taxon>
        <taxon>rosids</taxon>
        <taxon>fabids</taxon>
        <taxon>Cucurbitales</taxon>
        <taxon>Cucurbitaceae</taxon>
        <taxon>Benincaseae</taxon>
        <taxon>Citrullus</taxon>
    </lineage>
</organism>
<reference evidence="2 3" key="1">
    <citation type="submission" date="2024-03" db="EMBL/GenBank/DDBJ databases">
        <authorList>
            <person name="Gkanogiannis A."/>
            <person name="Becerra Lopez-Lavalle L."/>
        </authorList>
    </citation>
    <scope>NUCLEOTIDE SEQUENCE [LARGE SCALE GENOMIC DNA]</scope>
</reference>
<evidence type="ECO:0000313" key="2">
    <source>
        <dbReference type="EMBL" id="CAK9319380.1"/>
    </source>
</evidence>
<evidence type="ECO:0000313" key="3">
    <source>
        <dbReference type="Proteomes" id="UP001642487"/>
    </source>
</evidence>
<proteinExistence type="predicted"/>
<feature type="non-terminal residue" evidence="2">
    <location>
        <position position="52"/>
    </location>
</feature>
<gene>
    <name evidence="2" type="ORF">CITCOLO1_LOCUS11384</name>
</gene>
<sequence length="52" mass="5362">AEKQQIMLTTIAVDLARGQKLLAGEESGSQSGTSGLLTVPTTTDLQPESCDA</sequence>
<evidence type="ECO:0000256" key="1">
    <source>
        <dbReference type="SAM" id="MobiDB-lite"/>
    </source>
</evidence>
<feature type="non-terminal residue" evidence="2">
    <location>
        <position position="1"/>
    </location>
</feature>
<protein>
    <submittedName>
        <fullName evidence="2">Uncharacterized protein</fullName>
    </submittedName>
</protein>
<feature type="compositionally biased region" description="Low complexity" evidence="1">
    <location>
        <begin position="24"/>
        <end position="38"/>
    </location>
</feature>
<accession>A0ABP0YFV8</accession>
<feature type="region of interest" description="Disordered" evidence="1">
    <location>
        <begin position="24"/>
        <end position="52"/>
    </location>
</feature>
<dbReference type="EMBL" id="OZ021738">
    <property type="protein sequence ID" value="CAK9319380.1"/>
    <property type="molecule type" value="Genomic_DNA"/>
</dbReference>
<keyword evidence="3" id="KW-1185">Reference proteome</keyword>
<name>A0ABP0YFV8_9ROSI</name>
<dbReference type="Proteomes" id="UP001642487">
    <property type="component" value="Chromosome 4"/>
</dbReference>